<dbReference type="AlphaFoldDB" id="A0A292Q6G2"/>
<feature type="non-terminal residue" evidence="1">
    <location>
        <position position="1"/>
    </location>
</feature>
<keyword evidence="2" id="KW-1185">Reference proteome</keyword>
<proteinExistence type="predicted"/>
<evidence type="ECO:0000313" key="2">
    <source>
        <dbReference type="Proteomes" id="UP001412239"/>
    </source>
</evidence>
<sequence>TTDAHTLFLLPHTHSPKSAMLSPSLFSLPLFPCLYSHTGTLPVFLPKPLSCLSSSPPSQCSHHFPKLKPPVRHSLLLLFLLPPPAPLFIHIQKHTRAIQAKFPLSIRSGVVCYNLIIATLLRPSFLPLHLSLPCVVPPLNPQIPTPAKENKSPLPGIHISTHSLGQLFLAIASTPP</sequence>
<evidence type="ECO:0000313" key="1">
    <source>
        <dbReference type="EMBL" id="CUS14310.1"/>
    </source>
</evidence>
<organism evidence="1 2">
    <name type="scientific">Tuber aestivum</name>
    <name type="common">summer truffle</name>
    <dbReference type="NCBI Taxonomy" id="59557"/>
    <lineage>
        <taxon>Eukaryota</taxon>
        <taxon>Fungi</taxon>
        <taxon>Dikarya</taxon>
        <taxon>Ascomycota</taxon>
        <taxon>Pezizomycotina</taxon>
        <taxon>Pezizomycetes</taxon>
        <taxon>Pezizales</taxon>
        <taxon>Tuberaceae</taxon>
        <taxon>Tuber</taxon>
    </lineage>
</organism>
<name>A0A292Q6G2_9PEZI</name>
<protein>
    <submittedName>
        <fullName evidence="1">Uncharacterized protein</fullName>
    </submittedName>
</protein>
<gene>
    <name evidence="1" type="ORF">GSTUAT00001600001</name>
</gene>
<feature type="non-terminal residue" evidence="1">
    <location>
        <position position="176"/>
    </location>
</feature>
<accession>A0A292Q6G2</accession>
<dbReference type="Proteomes" id="UP001412239">
    <property type="component" value="Unassembled WGS sequence"/>
</dbReference>
<dbReference type="EMBL" id="LN890960">
    <property type="protein sequence ID" value="CUS14310.1"/>
    <property type="molecule type" value="Genomic_DNA"/>
</dbReference>
<reference evidence="1" key="1">
    <citation type="submission" date="2015-10" db="EMBL/GenBank/DDBJ databases">
        <authorList>
            <person name="Regsiter A."/>
            <person name="william w."/>
        </authorList>
    </citation>
    <scope>NUCLEOTIDE SEQUENCE</scope>
    <source>
        <strain evidence="1">Montdore</strain>
    </source>
</reference>